<sequence>MKKKFSLLFIFFCIFSFAQKIHFENESKWFINEFTGNAEIIEGSNSKVKTTVTLHLDKKIIFVERDVFKNNAYSHSRVNQYNIIEVIEQENNLLFKVADLLYRQYVEIILAKDDTYLSISTKCDSKNCPEFDAYY</sequence>
<organism evidence="2 3">
    <name type="scientific">Frigoriflavimonas asaccharolytica</name>
    <dbReference type="NCBI Taxonomy" id="2735899"/>
    <lineage>
        <taxon>Bacteria</taxon>
        <taxon>Pseudomonadati</taxon>
        <taxon>Bacteroidota</taxon>
        <taxon>Flavobacteriia</taxon>
        <taxon>Flavobacteriales</taxon>
        <taxon>Weeksellaceae</taxon>
        <taxon>Frigoriflavimonas</taxon>
    </lineage>
</organism>
<dbReference type="Proteomes" id="UP000610746">
    <property type="component" value="Unassembled WGS sequence"/>
</dbReference>
<keyword evidence="3" id="KW-1185">Reference proteome</keyword>
<proteinExistence type="predicted"/>
<evidence type="ECO:0000256" key="1">
    <source>
        <dbReference type="SAM" id="SignalP"/>
    </source>
</evidence>
<reference evidence="2" key="1">
    <citation type="submission" date="2020-05" db="EMBL/GenBank/DDBJ databases">
        <title>Genomic Encyclopedia of Type Strains, Phase IV (KMG-V): Genome sequencing to study the core and pangenomes of soil and plant-associated prokaryotes.</title>
        <authorList>
            <person name="Whitman W."/>
        </authorList>
    </citation>
    <scope>NUCLEOTIDE SEQUENCE</scope>
    <source>
        <strain evidence="2">16F</strain>
    </source>
</reference>
<comment type="caution">
    <text evidence="2">The sequence shown here is derived from an EMBL/GenBank/DDBJ whole genome shotgun (WGS) entry which is preliminary data.</text>
</comment>
<dbReference type="EMBL" id="JABSNO010000061">
    <property type="protein sequence ID" value="NRS94180.1"/>
    <property type="molecule type" value="Genomic_DNA"/>
</dbReference>
<dbReference type="RefSeq" id="WP_173780694.1">
    <property type="nucleotide sequence ID" value="NZ_JABSNO010000061.1"/>
</dbReference>
<feature type="signal peptide" evidence="1">
    <location>
        <begin position="1"/>
        <end position="18"/>
    </location>
</feature>
<evidence type="ECO:0000313" key="3">
    <source>
        <dbReference type="Proteomes" id="UP000610746"/>
    </source>
</evidence>
<name>A0A8J8GDY7_9FLAO</name>
<accession>A0A8J8GDY7</accession>
<gene>
    <name evidence="2" type="ORF">HNQ03_003286</name>
</gene>
<keyword evidence="1" id="KW-0732">Signal</keyword>
<dbReference type="AlphaFoldDB" id="A0A8J8GDY7"/>
<evidence type="ECO:0000313" key="2">
    <source>
        <dbReference type="EMBL" id="NRS94180.1"/>
    </source>
</evidence>
<feature type="chain" id="PRO_5035166229" evidence="1">
    <location>
        <begin position="19"/>
        <end position="135"/>
    </location>
</feature>
<protein>
    <submittedName>
        <fullName evidence="2">Uncharacterized protein</fullName>
    </submittedName>
</protein>